<feature type="compositionally biased region" description="Acidic residues" evidence="2">
    <location>
        <begin position="1021"/>
        <end position="1035"/>
    </location>
</feature>
<feature type="compositionally biased region" description="Acidic residues" evidence="2">
    <location>
        <begin position="810"/>
        <end position="826"/>
    </location>
</feature>
<protein>
    <recommendedName>
        <fullName evidence="6">AAA family ATPase</fullName>
    </recommendedName>
</protein>
<feature type="compositionally biased region" description="Low complexity" evidence="2">
    <location>
        <begin position="68"/>
        <end position="79"/>
    </location>
</feature>
<dbReference type="InterPro" id="IPR020011">
    <property type="entry name" value="FimV_C"/>
</dbReference>
<feature type="compositionally biased region" description="Acidic residues" evidence="2">
    <location>
        <begin position="918"/>
        <end position="935"/>
    </location>
</feature>
<feature type="region of interest" description="Disordered" evidence="2">
    <location>
        <begin position="56"/>
        <end position="85"/>
    </location>
</feature>
<dbReference type="Gene3D" id="1.20.5.340">
    <property type="match status" value="1"/>
</dbReference>
<comment type="caution">
    <text evidence="4">The sequence shown here is derived from an EMBL/GenBank/DDBJ whole genome shotgun (WGS) entry which is preliminary data.</text>
</comment>
<evidence type="ECO:0008006" key="6">
    <source>
        <dbReference type="Google" id="ProtNLM"/>
    </source>
</evidence>
<feature type="compositionally biased region" description="Acidic residues" evidence="2">
    <location>
        <begin position="853"/>
        <end position="864"/>
    </location>
</feature>
<reference evidence="5" key="1">
    <citation type="submission" date="2016-07" db="EMBL/GenBank/DDBJ databases">
        <title>Nontailed viruses are major unrecognized killers of bacteria in the ocean.</title>
        <authorList>
            <person name="Kauffman K."/>
            <person name="Hussain F."/>
            <person name="Yang J."/>
            <person name="Arevalo P."/>
            <person name="Brown J."/>
            <person name="Cutler M."/>
            <person name="Kelly L."/>
            <person name="Polz M.F."/>
        </authorList>
    </citation>
    <scope>NUCLEOTIDE SEQUENCE [LARGE SCALE GENOMIC DNA]</scope>
    <source>
        <strain evidence="5">10N.261.45.A10</strain>
    </source>
</reference>
<feature type="compositionally biased region" description="Acidic residues" evidence="2">
    <location>
        <begin position="1103"/>
        <end position="1116"/>
    </location>
</feature>
<dbReference type="InterPro" id="IPR038440">
    <property type="entry name" value="FimV_C_sf"/>
</dbReference>
<feature type="region of interest" description="Disordered" evidence="2">
    <location>
        <begin position="810"/>
        <end position="935"/>
    </location>
</feature>
<sequence length="1480" mass="159364">MRAVSDADFNNVMKRSLFSSSISRRLGKTLAVTSLLLSVIATFSVQSAIRIIGPQEEAQPQATSEPLSRTTTTSTRGRSAVGPTRDSDTLWSIASRYQPNQSVSVYQTIGAIFRLNPSAFEDANIHGLMPGSTLVMPSLAEIRRESTDDVAQRLQIDQARKEAQRTVNRRPLSEQVPAPTPKAPVAPTVAPMPAPETAMAEDKKSMMDDAKSKEAMADTDGAMSEKMADAGEKMTPPKPDMMGVQDQIDESDMQMGKLVESNHILKIRLAEVQNELSALKEQMTVDQELTGEIKEFLEVQRVRQAKMETKEPSFLETLMNSPLMLATVAIIPALLVIGAAAFIIMRRRKSDDAEEPEGLDGEVPDDMNVIMVPEVEDDTDELVLEDDELEVTDDTDADDLFGDDSMFDSELDDINLSDSLELSEEPEESGVSIDDEFEAGSDISLDDDFDASSELNVAASSDDAIGLEDMERALDEMADNEEKELSPDEALAAAWEQSLAGGDDGDVDDIDALLNAEQSGGSDTEENTADDSPDDILTDDDLNDALFDKVLEGEPEVDLSQDIDLSDDDAPVAAEASGQDDIDDIFSANEASGQDDIDDIFSANEASGQDDIDDIFSANEASGQDDIDDILNATEASGQDDIDDILNATEASGQDDIDDILNATEASGQDDIDDILNATEASGQDDIDDILGETETLLDELVDDVDENGEAIASEEIDDSDDLSIASDSDDVDISESDALLDAFLNGDDDEDALDETALLDESVDDDDLLDDVLGESADDEEVDLGETDVLLDELLGDDDLDDESAVLDELPEDGDDLLSLDDEDLLSASDDMSSDDLSSFDDPLDIDGVTDSADDDNTTSEDTDEKKSEETLDADTLSALDVMDDPSESDDDVEAPVDGTLESDESADELSALLDSVAEDETTDEQADASSIDIDELDALVSDGVESDEVVPEASETEMGLLDDVLEKSLDEESVTSSELEDTVSVDEEDIAGLIAEDESVELEIEPDASDSDLALLDSLLDDVDDSDEEQQTEESEKAVESPGDTESLEVPASDAELDVADDDAPLDLSDFPEYDEEAALADSEADAPNAERESTAPDALASDEEQDASDDEFDLSSLPEYTEEDAAAEFDVPSSRNDLDVPTSSLIEQALRNNDVAVESENEVGTEDNVSAPSDLGDTDLGEADIGESDFGATENHTLAFPPVDAISIDDLGEFDEEDALGAALDEQRELDEAVPPNSRSEFSQPSAPQSLAMEMDELSSLEDDAHQVAGLNMDALLSESMDDEPMALNDFETDNDLATLETLETDDETGFDSDDLSFPDDESDIWQAEMEPEPELETEDWSEQPEILGNDVKDMDLDGDLEGLLEDAESELIEESSSDDAYISIEELMKDDGSPQDDPDTVPMDLNVGLDDFPDVLGDIEPADVDSSGEAATNMDLAKAYLEMNDVDGALQLLEKVMRGDDAALKAEAKQMIENLN</sequence>
<feature type="compositionally biased region" description="Acidic residues" evidence="2">
    <location>
        <begin position="523"/>
        <end position="541"/>
    </location>
</feature>
<dbReference type="NCBIfam" id="TIGR03504">
    <property type="entry name" value="FimV_Cterm"/>
    <property type="match status" value="1"/>
</dbReference>
<evidence type="ECO:0000256" key="2">
    <source>
        <dbReference type="SAM" id="MobiDB-lite"/>
    </source>
</evidence>
<feature type="region of interest" description="Disordered" evidence="2">
    <location>
        <begin position="1019"/>
        <end position="1199"/>
    </location>
</feature>
<gene>
    <name evidence="4" type="ORF">BCT23_05485</name>
</gene>
<feature type="compositionally biased region" description="Acidic residues" evidence="2">
    <location>
        <begin position="833"/>
        <end position="846"/>
    </location>
</feature>
<proteinExistence type="predicted"/>
<name>A0A2N7L5M8_9GAMM</name>
<accession>A0A2N7L5M8</accession>
<organism evidence="4 5">
    <name type="scientific">Enterovibrio norvegicus</name>
    <dbReference type="NCBI Taxonomy" id="188144"/>
    <lineage>
        <taxon>Bacteria</taxon>
        <taxon>Pseudomonadati</taxon>
        <taxon>Pseudomonadota</taxon>
        <taxon>Gammaproteobacteria</taxon>
        <taxon>Vibrionales</taxon>
        <taxon>Vibrionaceae</taxon>
        <taxon>Enterovibrio</taxon>
    </lineage>
</organism>
<dbReference type="EMBL" id="MDAL01000049">
    <property type="protein sequence ID" value="PMN88955.1"/>
    <property type="molecule type" value="Genomic_DNA"/>
</dbReference>
<dbReference type="NCBIfam" id="TIGR03505">
    <property type="entry name" value="FimV_core"/>
    <property type="match status" value="1"/>
</dbReference>
<feature type="transmembrane region" description="Helical" evidence="3">
    <location>
        <begin position="323"/>
        <end position="344"/>
    </location>
</feature>
<dbReference type="Gene3D" id="1.20.58.2200">
    <property type="match status" value="1"/>
</dbReference>
<evidence type="ECO:0000256" key="3">
    <source>
        <dbReference type="SAM" id="Phobius"/>
    </source>
</evidence>
<evidence type="ECO:0000256" key="1">
    <source>
        <dbReference type="SAM" id="Coils"/>
    </source>
</evidence>
<keyword evidence="3" id="KW-1133">Transmembrane helix</keyword>
<keyword evidence="3" id="KW-0812">Transmembrane</keyword>
<feature type="region of interest" description="Disordered" evidence="2">
    <location>
        <begin position="971"/>
        <end position="990"/>
    </location>
</feature>
<feature type="compositionally biased region" description="Acidic residues" evidence="2">
    <location>
        <begin position="1057"/>
        <end position="1087"/>
    </location>
</feature>
<feature type="compositionally biased region" description="Acidic residues" evidence="2">
    <location>
        <begin position="1179"/>
        <end position="1190"/>
    </location>
</feature>
<keyword evidence="1" id="KW-0175">Coiled coil</keyword>
<feature type="compositionally biased region" description="Polar residues" evidence="2">
    <location>
        <begin position="58"/>
        <end position="67"/>
    </location>
</feature>
<feature type="region of interest" description="Disordered" evidence="2">
    <location>
        <begin position="1220"/>
        <end position="1262"/>
    </location>
</feature>
<feature type="compositionally biased region" description="Pro residues" evidence="2">
    <location>
        <begin position="178"/>
        <end position="194"/>
    </location>
</feature>
<dbReference type="Proteomes" id="UP000235387">
    <property type="component" value="Unassembled WGS sequence"/>
</dbReference>
<feature type="region of interest" description="Disordered" evidence="2">
    <location>
        <begin position="495"/>
        <end position="541"/>
    </location>
</feature>
<dbReference type="InterPro" id="IPR020012">
    <property type="entry name" value="LysM_FimV"/>
</dbReference>
<feature type="region of interest" description="Disordered" evidence="2">
    <location>
        <begin position="160"/>
        <end position="195"/>
    </location>
</feature>
<feature type="compositionally biased region" description="Acidic residues" evidence="2">
    <location>
        <begin position="973"/>
        <end position="990"/>
    </location>
</feature>
<feature type="coiled-coil region" evidence="1">
    <location>
        <begin position="262"/>
        <end position="289"/>
    </location>
</feature>
<keyword evidence="3" id="KW-0472">Membrane</keyword>
<feature type="compositionally biased region" description="Acidic residues" evidence="2">
    <location>
        <begin position="883"/>
        <end position="909"/>
    </location>
</feature>
<feature type="compositionally biased region" description="Polar residues" evidence="2">
    <location>
        <begin position="1240"/>
        <end position="1252"/>
    </location>
</feature>
<evidence type="ECO:0000313" key="4">
    <source>
        <dbReference type="EMBL" id="PMN88955.1"/>
    </source>
</evidence>
<evidence type="ECO:0000313" key="5">
    <source>
        <dbReference type="Proteomes" id="UP000235387"/>
    </source>
</evidence>